<sequence length="29" mass="3093">MATLTMCIYTHSKTVPSNTAGARRCAGLH</sequence>
<name>A0A0A9FE15_ARUDO</name>
<reference evidence="1" key="1">
    <citation type="submission" date="2014-09" db="EMBL/GenBank/DDBJ databases">
        <authorList>
            <person name="Magalhaes I.L.F."/>
            <person name="Oliveira U."/>
            <person name="Santos F.R."/>
            <person name="Vidigal T.H.D.A."/>
            <person name="Brescovit A.D."/>
            <person name="Santos A.J."/>
        </authorList>
    </citation>
    <scope>NUCLEOTIDE SEQUENCE</scope>
    <source>
        <tissue evidence="1">Shoot tissue taken approximately 20 cm above the soil surface</tissue>
    </source>
</reference>
<protein>
    <submittedName>
        <fullName evidence="1">Uncharacterized protein</fullName>
    </submittedName>
</protein>
<reference evidence="1" key="2">
    <citation type="journal article" date="2015" name="Data Brief">
        <title>Shoot transcriptome of the giant reed, Arundo donax.</title>
        <authorList>
            <person name="Barrero R.A."/>
            <person name="Guerrero F.D."/>
            <person name="Moolhuijzen P."/>
            <person name="Goolsby J.A."/>
            <person name="Tidwell J."/>
            <person name="Bellgard S.E."/>
            <person name="Bellgard M.I."/>
        </authorList>
    </citation>
    <scope>NUCLEOTIDE SEQUENCE</scope>
    <source>
        <tissue evidence="1">Shoot tissue taken approximately 20 cm above the soil surface</tissue>
    </source>
</reference>
<evidence type="ECO:0000313" key="1">
    <source>
        <dbReference type="EMBL" id="JAE08371.1"/>
    </source>
</evidence>
<accession>A0A0A9FE15</accession>
<organism evidence="1">
    <name type="scientific">Arundo donax</name>
    <name type="common">Giant reed</name>
    <name type="synonym">Donax arundinaceus</name>
    <dbReference type="NCBI Taxonomy" id="35708"/>
    <lineage>
        <taxon>Eukaryota</taxon>
        <taxon>Viridiplantae</taxon>
        <taxon>Streptophyta</taxon>
        <taxon>Embryophyta</taxon>
        <taxon>Tracheophyta</taxon>
        <taxon>Spermatophyta</taxon>
        <taxon>Magnoliopsida</taxon>
        <taxon>Liliopsida</taxon>
        <taxon>Poales</taxon>
        <taxon>Poaceae</taxon>
        <taxon>PACMAD clade</taxon>
        <taxon>Arundinoideae</taxon>
        <taxon>Arundineae</taxon>
        <taxon>Arundo</taxon>
    </lineage>
</organism>
<proteinExistence type="predicted"/>
<dbReference type="EMBL" id="GBRH01189525">
    <property type="protein sequence ID" value="JAE08371.1"/>
    <property type="molecule type" value="Transcribed_RNA"/>
</dbReference>
<dbReference type="AlphaFoldDB" id="A0A0A9FE15"/>